<reference evidence="2" key="1">
    <citation type="submission" date="2020-10" db="EMBL/GenBank/DDBJ databases">
        <authorList>
            <person name="Castelo-Branco R."/>
            <person name="Eusebio N."/>
            <person name="Adriana R."/>
            <person name="Vieira A."/>
            <person name="Brugerolle De Fraissinette N."/>
            <person name="Rezende De Castro R."/>
            <person name="Schneider M.P."/>
            <person name="Vasconcelos V."/>
            <person name="Leao P.N."/>
        </authorList>
    </citation>
    <scope>NUCLEOTIDE SEQUENCE</scope>
    <source>
        <strain evidence="2">LEGE 11467</strain>
    </source>
</reference>
<organism evidence="2 3">
    <name type="scientific">Zarconia navalis LEGE 11467</name>
    <dbReference type="NCBI Taxonomy" id="1828826"/>
    <lineage>
        <taxon>Bacteria</taxon>
        <taxon>Bacillati</taxon>
        <taxon>Cyanobacteriota</taxon>
        <taxon>Cyanophyceae</taxon>
        <taxon>Oscillatoriophycideae</taxon>
        <taxon>Oscillatoriales</taxon>
        <taxon>Oscillatoriales incertae sedis</taxon>
        <taxon>Zarconia</taxon>
        <taxon>Zarconia navalis</taxon>
    </lineage>
</organism>
<evidence type="ECO:0000259" key="1">
    <source>
        <dbReference type="Pfam" id="PF02342"/>
    </source>
</evidence>
<protein>
    <submittedName>
        <fullName evidence="2">TerD family protein</fullName>
    </submittedName>
</protein>
<comment type="caution">
    <text evidence="2">The sequence shown here is derived from an EMBL/GenBank/DDBJ whole genome shotgun (WGS) entry which is preliminary data.</text>
</comment>
<dbReference type="InterPro" id="IPR003325">
    <property type="entry name" value="TerD"/>
</dbReference>
<accession>A0A928Z739</accession>
<keyword evidence="3" id="KW-1185">Reference proteome</keyword>
<dbReference type="Gene3D" id="2.60.60.30">
    <property type="entry name" value="sav2460 like domains"/>
    <property type="match status" value="1"/>
</dbReference>
<dbReference type="PANTHER" id="PTHR32097:SF17">
    <property type="entry name" value="CAMP-BINDING PROTEIN 1-RELATED"/>
    <property type="match status" value="1"/>
</dbReference>
<evidence type="ECO:0000313" key="3">
    <source>
        <dbReference type="Proteomes" id="UP000621799"/>
    </source>
</evidence>
<name>A0A928Z739_9CYAN</name>
<dbReference type="Proteomes" id="UP000621799">
    <property type="component" value="Unassembled WGS sequence"/>
</dbReference>
<evidence type="ECO:0000313" key="2">
    <source>
        <dbReference type="EMBL" id="MBE9039278.1"/>
    </source>
</evidence>
<dbReference type="AlphaFoldDB" id="A0A928Z739"/>
<dbReference type="RefSeq" id="WP_264319542.1">
    <property type="nucleotide sequence ID" value="NZ_JADEXN010000004.1"/>
</dbReference>
<dbReference type="InterPro" id="IPR051324">
    <property type="entry name" value="Stress/Tellurium_Resist"/>
</dbReference>
<dbReference type="CDD" id="cd06974">
    <property type="entry name" value="TerD_like"/>
    <property type="match status" value="1"/>
</dbReference>
<feature type="domain" description="TerD" evidence="1">
    <location>
        <begin position="1"/>
        <end position="199"/>
    </location>
</feature>
<dbReference type="Pfam" id="PF02342">
    <property type="entry name" value="TerD"/>
    <property type="match status" value="1"/>
</dbReference>
<gene>
    <name evidence="2" type="ORF">IQ235_00515</name>
</gene>
<dbReference type="PANTHER" id="PTHR32097">
    <property type="entry name" value="CAMP-BINDING PROTEIN 1-RELATED"/>
    <property type="match status" value="1"/>
</dbReference>
<sequence>MAINLQKGQRISLAKEAPGLSRLMCGLGWDVAGDRYWGLGRVFGNEVDFDLDASIFCLNAEGRVPGWADIIYYGNLRHPSGAIVHGGDNLTGEGKGDDEQIFIDLSKIPQEIVRLTITVNIYDCRARSQDFQQVKNAFVRLVDFQTKKELARYNLSGEAYSGMTGMMMAQIYRSPSGWQLEAMGKGLQVDGLDAISRTFG</sequence>
<dbReference type="EMBL" id="JADEXN010000004">
    <property type="protein sequence ID" value="MBE9039278.1"/>
    <property type="molecule type" value="Genomic_DNA"/>
</dbReference>
<proteinExistence type="predicted"/>